<sequence>MKYIINCFSKKMIYILALLILLIFSGNAFSNNIKDSMITLYSNCINENGGISNGSISYCTSLVNNKIDEEIAIIISNAIASSRIRVDINNDSLVKYDQEMTDKLNSSIYRMLLHTAELCTYFSYNIGGPAGPICNMNFRLNLLDELSSLEQD</sequence>
<evidence type="ECO:0008006" key="3">
    <source>
        <dbReference type="Google" id="ProtNLM"/>
    </source>
</evidence>
<dbReference type="AlphaFoldDB" id="A0A5A9W3H8"/>
<dbReference type="Proteomes" id="UP000325302">
    <property type="component" value="Unassembled WGS sequence"/>
</dbReference>
<accession>A0A5A9W3H8</accession>
<name>A0A5A9W3H8_9GAMM</name>
<dbReference type="EMBL" id="SMRS01000003">
    <property type="protein sequence ID" value="KAA0875320.1"/>
    <property type="molecule type" value="Genomic_DNA"/>
</dbReference>
<organism evidence="1 2">
    <name type="scientific">Nitrincola tapanii</name>
    <dbReference type="NCBI Taxonomy" id="1708751"/>
    <lineage>
        <taxon>Bacteria</taxon>
        <taxon>Pseudomonadati</taxon>
        <taxon>Pseudomonadota</taxon>
        <taxon>Gammaproteobacteria</taxon>
        <taxon>Oceanospirillales</taxon>
        <taxon>Oceanospirillaceae</taxon>
        <taxon>Nitrincola</taxon>
    </lineage>
</organism>
<dbReference type="OrthoDB" id="6119941at2"/>
<evidence type="ECO:0000313" key="2">
    <source>
        <dbReference type="Proteomes" id="UP000325302"/>
    </source>
</evidence>
<protein>
    <recommendedName>
        <fullName evidence="3">DUF1311 domain-containing protein</fullName>
    </recommendedName>
</protein>
<evidence type="ECO:0000313" key="1">
    <source>
        <dbReference type="EMBL" id="KAA0875320.1"/>
    </source>
</evidence>
<reference evidence="1 2" key="1">
    <citation type="submission" date="2019-03" db="EMBL/GenBank/DDBJ databases">
        <title>Nitrincola sp. nov. isolated from an Indian soda lake.</title>
        <authorList>
            <person name="Joshi A."/>
            <person name="Thite S.V."/>
            <person name="Joseph N."/>
            <person name="Dhotre D."/>
            <person name="Moorthy M."/>
            <person name="Shouche Y.S."/>
        </authorList>
    </citation>
    <scope>NUCLEOTIDE SEQUENCE [LARGE SCALE GENOMIC DNA]</scope>
    <source>
        <strain evidence="1 2">MEB193</strain>
    </source>
</reference>
<dbReference type="RefSeq" id="WP_149390328.1">
    <property type="nucleotide sequence ID" value="NZ_SMRS01000003.1"/>
</dbReference>
<gene>
    <name evidence="1" type="ORF">E1H14_04815</name>
</gene>
<proteinExistence type="predicted"/>
<keyword evidence="2" id="KW-1185">Reference proteome</keyword>
<comment type="caution">
    <text evidence="1">The sequence shown here is derived from an EMBL/GenBank/DDBJ whole genome shotgun (WGS) entry which is preliminary data.</text>
</comment>